<organism evidence="3 4">
    <name type="scientific">Apatococcus lobatus</name>
    <dbReference type="NCBI Taxonomy" id="904363"/>
    <lineage>
        <taxon>Eukaryota</taxon>
        <taxon>Viridiplantae</taxon>
        <taxon>Chlorophyta</taxon>
        <taxon>core chlorophytes</taxon>
        <taxon>Trebouxiophyceae</taxon>
        <taxon>Chlorellales</taxon>
        <taxon>Chlorellaceae</taxon>
        <taxon>Apatococcus</taxon>
    </lineage>
</organism>
<dbReference type="PANTHER" id="PTHR40422:SF1">
    <property type="entry name" value="TRANSLATION MACHINERY-ASSOCIATED PROTEIN 17"/>
    <property type="match status" value="1"/>
</dbReference>
<accession>A0AAW1RLS5</accession>
<proteinExistence type="predicted"/>
<evidence type="ECO:0000256" key="1">
    <source>
        <dbReference type="SAM" id="Coils"/>
    </source>
</evidence>
<protein>
    <submittedName>
        <fullName evidence="3">Uncharacterized protein</fullName>
    </submittedName>
</protein>
<dbReference type="EMBL" id="JALJOS010000009">
    <property type="protein sequence ID" value="KAK9834638.1"/>
    <property type="molecule type" value="Genomic_DNA"/>
</dbReference>
<feature type="region of interest" description="Disordered" evidence="2">
    <location>
        <begin position="75"/>
        <end position="117"/>
    </location>
</feature>
<dbReference type="InterPro" id="IPR038966">
    <property type="entry name" value="TMA17"/>
</dbReference>
<dbReference type="GO" id="GO:0070682">
    <property type="term" value="P:proteasome regulatory particle assembly"/>
    <property type="evidence" value="ECO:0007669"/>
    <property type="project" value="InterPro"/>
</dbReference>
<sequence>MALGFKPVDTLQQLHQERLRLLNAVNHLQQSNAALEEESQSDPDPELRDAVRENVLVLAKYRTKVTEIEEELQLLEPASQGHAQHGQHSHLSSTQHPSNGGTHGFPDDEIMPDADVT</sequence>
<feature type="coiled-coil region" evidence="1">
    <location>
        <begin position="11"/>
        <end position="38"/>
    </location>
</feature>
<name>A0AAW1RLS5_9CHLO</name>
<evidence type="ECO:0000313" key="4">
    <source>
        <dbReference type="Proteomes" id="UP001438707"/>
    </source>
</evidence>
<keyword evidence="1" id="KW-0175">Coiled coil</keyword>
<keyword evidence="4" id="KW-1185">Reference proteome</keyword>
<dbReference type="AlphaFoldDB" id="A0AAW1RLS5"/>
<dbReference type="PANTHER" id="PTHR40422">
    <property type="entry name" value="TRANSLATION MACHINERY-ASSOCIATED PROTEIN 17"/>
    <property type="match status" value="1"/>
</dbReference>
<gene>
    <name evidence="3" type="ORF">WJX74_006471</name>
</gene>
<reference evidence="3 4" key="1">
    <citation type="journal article" date="2024" name="Nat. Commun.">
        <title>Phylogenomics reveals the evolutionary origins of lichenization in chlorophyte algae.</title>
        <authorList>
            <person name="Puginier C."/>
            <person name="Libourel C."/>
            <person name="Otte J."/>
            <person name="Skaloud P."/>
            <person name="Haon M."/>
            <person name="Grisel S."/>
            <person name="Petersen M."/>
            <person name="Berrin J.G."/>
            <person name="Delaux P.M."/>
            <person name="Dal Grande F."/>
            <person name="Keller J."/>
        </authorList>
    </citation>
    <scope>NUCLEOTIDE SEQUENCE [LARGE SCALE GENOMIC DNA]</scope>
    <source>
        <strain evidence="3 4">SAG 2145</strain>
    </source>
</reference>
<feature type="compositionally biased region" description="Acidic residues" evidence="2">
    <location>
        <begin position="107"/>
        <end position="117"/>
    </location>
</feature>
<dbReference type="Proteomes" id="UP001438707">
    <property type="component" value="Unassembled WGS sequence"/>
</dbReference>
<evidence type="ECO:0000256" key="2">
    <source>
        <dbReference type="SAM" id="MobiDB-lite"/>
    </source>
</evidence>
<feature type="compositionally biased region" description="Low complexity" evidence="2">
    <location>
        <begin position="78"/>
        <end position="93"/>
    </location>
</feature>
<evidence type="ECO:0000313" key="3">
    <source>
        <dbReference type="EMBL" id="KAK9834638.1"/>
    </source>
</evidence>
<comment type="caution">
    <text evidence="3">The sequence shown here is derived from an EMBL/GenBank/DDBJ whole genome shotgun (WGS) entry which is preliminary data.</text>
</comment>
<dbReference type="GO" id="GO:0030674">
    <property type="term" value="F:protein-macromolecule adaptor activity"/>
    <property type="evidence" value="ECO:0007669"/>
    <property type="project" value="TreeGrafter"/>
</dbReference>